<evidence type="ECO:0000313" key="2">
    <source>
        <dbReference type="EMBL" id="MDL4842791.1"/>
    </source>
</evidence>
<accession>A0ABT7LA87</accession>
<dbReference type="InterPro" id="IPR010359">
    <property type="entry name" value="IrrE_HExxH"/>
</dbReference>
<dbReference type="Proteomes" id="UP001235343">
    <property type="component" value="Unassembled WGS sequence"/>
</dbReference>
<evidence type="ECO:0000259" key="1">
    <source>
        <dbReference type="Pfam" id="PF06114"/>
    </source>
</evidence>
<reference evidence="2 3" key="1">
    <citation type="submission" date="2023-06" db="EMBL/GenBank/DDBJ databases">
        <title>Aquibacillus rhizosphaerae LR5S19.</title>
        <authorList>
            <person name="Sun J.-Q."/>
        </authorList>
    </citation>
    <scope>NUCLEOTIDE SEQUENCE [LARGE SCALE GENOMIC DNA]</scope>
    <source>
        <strain evidence="2 3">LR5S19</strain>
    </source>
</reference>
<gene>
    <name evidence="2" type="ORF">QQS35_20360</name>
</gene>
<sequence>MLLSNYTTTALEDWVSNWYQRIGINNPKQINLKYIARYYDVFIHQKEMPARYDVFGRYQAITLDSRTSVIEQREQFFHEFAHILRHCGNQSMLPDAFRQLQEWDARHFTMYAALPYHMLHNYEWDNPCLIEDLAHDFRVSENLCLERIEKIKRNNSTNFHIETMYAKANEVME</sequence>
<name>A0ABT7LA87_9BACI</name>
<protein>
    <submittedName>
        <fullName evidence="2">ImmA/IrrE family metallo-endopeptidase</fullName>
    </submittedName>
</protein>
<dbReference type="Pfam" id="PF06114">
    <property type="entry name" value="Peptidase_M78"/>
    <property type="match status" value="1"/>
</dbReference>
<feature type="domain" description="IrrE N-terminal-like" evidence="1">
    <location>
        <begin position="52"/>
        <end position="148"/>
    </location>
</feature>
<dbReference type="RefSeq" id="WP_285934084.1">
    <property type="nucleotide sequence ID" value="NZ_JASTZU010000063.1"/>
</dbReference>
<dbReference type="EMBL" id="JASTZU010000063">
    <property type="protein sequence ID" value="MDL4842791.1"/>
    <property type="molecule type" value="Genomic_DNA"/>
</dbReference>
<comment type="caution">
    <text evidence="2">The sequence shown here is derived from an EMBL/GenBank/DDBJ whole genome shotgun (WGS) entry which is preliminary data.</text>
</comment>
<proteinExistence type="predicted"/>
<evidence type="ECO:0000313" key="3">
    <source>
        <dbReference type="Proteomes" id="UP001235343"/>
    </source>
</evidence>
<keyword evidence="3" id="KW-1185">Reference proteome</keyword>
<organism evidence="2 3">
    <name type="scientific">Aquibacillus rhizosphaerae</name>
    <dbReference type="NCBI Taxonomy" id="3051431"/>
    <lineage>
        <taxon>Bacteria</taxon>
        <taxon>Bacillati</taxon>
        <taxon>Bacillota</taxon>
        <taxon>Bacilli</taxon>
        <taxon>Bacillales</taxon>
        <taxon>Bacillaceae</taxon>
        <taxon>Aquibacillus</taxon>
    </lineage>
</organism>